<gene>
    <name evidence="12" type="primary">LOC106816995</name>
</gene>
<dbReference type="Gene3D" id="1.20.120.720">
    <property type="entry name" value="Myosin VI head, motor domain, U50 subdomain"/>
    <property type="match status" value="1"/>
</dbReference>
<protein>
    <submittedName>
        <fullName evidence="12">Unconventional myosin-VI-like</fullName>
    </submittedName>
</protein>
<dbReference type="InterPro" id="IPR008989">
    <property type="entry name" value="Myosin_S1_N"/>
</dbReference>
<dbReference type="RefSeq" id="XP_014677124.1">
    <property type="nucleotide sequence ID" value="XM_014821638.1"/>
</dbReference>
<evidence type="ECO:0000259" key="10">
    <source>
        <dbReference type="PROSITE" id="PS51844"/>
    </source>
</evidence>
<evidence type="ECO:0000256" key="3">
    <source>
        <dbReference type="ARBA" id="ARBA00022840"/>
    </source>
</evidence>
<keyword evidence="11" id="KW-1185">Reference proteome</keyword>
<keyword evidence="5 7" id="KW-0505">Motor protein</keyword>
<reference evidence="12" key="1">
    <citation type="submission" date="2025-08" db="UniProtKB">
        <authorList>
            <consortium name="RefSeq"/>
        </authorList>
    </citation>
    <scope>IDENTIFICATION</scope>
</reference>
<dbReference type="PANTHER" id="PTHR13140:SF745">
    <property type="entry name" value="UNCONVENTIONAL MYOSIN-VI"/>
    <property type="match status" value="1"/>
</dbReference>
<dbReference type="InterPro" id="IPR004009">
    <property type="entry name" value="SH3_Myosin"/>
</dbReference>
<feature type="binding site" evidence="7">
    <location>
        <begin position="153"/>
        <end position="160"/>
    </location>
    <ligand>
        <name>ATP</name>
        <dbReference type="ChEBI" id="CHEBI:30616"/>
    </ligand>
</feature>
<name>A0ABM1EY53_PRICU</name>
<dbReference type="Pfam" id="PF02736">
    <property type="entry name" value="Myosin_N"/>
    <property type="match status" value="1"/>
</dbReference>
<evidence type="ECO:0000256" key="6">
    <source>
        <dbReference type="ARBA" id="ARBA00023203"/>
    </source>
</evidence>
<feature type="compositionally biased region" description="Basic and acidic residues" evidence="8">
    <location>
        <begin position="742"/>
        <end position="763"/>
    </location>
</feature>
<evidence type="ECO:0000313" key="11">
    <source>
        <dbReference type="Proteomes" id="UP000695022"/>
    </source>
</evidence>
<feature type="domain" description="Myosin N-terminal SH3-like" evidence="10">
    <location>
        <begin position="2"/>
        <end position="55"/>
    </location>
</feature>
<dbReference type="CDD" id="cd01382">
    <property type="entry name" value="MYSc_Myo6"/>
    <property type="match status" value="1"/>
</dbReference>
<keyword evidence="6 7" id="KW-0009">Actin-binding</keyword>
<evidence type="ECO:0000256" key="7">
    <source>
        <dbReference type="PROSITE-ProRule" id="PRU00782"/>
    </source>
</evidence>
<dbReference type="PROSITE" id="PS51844">
    <property type="entry name" value="SH3_LIKE"/>
    <property type="match status" value="1"/>
</dbReference>
<dbReference type="PRINTS" id="PR00193">
    <property type="entry name" value="MYOSINHEAVY"/>
</dbReference>
<keyword evidence="2 7" id="KW-0547">Nucleotide-binding</keyword>
<dbReference type="Proteomes" id="UP000695022">
    <property type="component" value="Unplaced"/>
</dbReference>
<keyword evidence="4 7" id="KW-0518">Myosin</keyword>
<evidence type="ECO:0000256" key="1">
    <source>
        <dbReference type="ARBA" id="ARBA00008314"/>
    </source>
</evidence>
<dbReference type="InterPro" id="IPR027417">
    <property type="entry name" value="P-loop_NTPase"/>
</dbReference>
<dbReference type="SMART" id="SM00242">
    <property type="entry name" value="MYSc"/>
    <property type="match status" value="1"/>
</dbReference>
<evidence type="ECO:0000313" key="12">
    <source>
        <dbReference type="RefSeq" id="XP_014677124.1"/>
    </source>
</evidence>
<comment type="similarity">
    <text evidence="1 7">Belongs to the TRAFAC class myosin-kinesin ATPase superfamily. Myosin family.</text>
</comment>
<evidence type="ECO:0000256" key="8">
    <source>
        <dbReference type="SAM" id="MobiDB-lite"/>
    </source>
</evidence>
<dbReference type="PANTHER" id="PTHR13140">
    <property type="entry name" value="MYOSIN"/>
    <property type="match status" value="1"/>
</dbReference>
<feature type="region of interest" description="Disordered" evidence="8">
    <location>
        <begin position="881"/>
        <end position="926"/>
    </location>
</feature>
<dbReference type="InterPro" id="IPR001609">
    <property type="entry name" value="Myosin_head_motor_dom-like"/>
</dbReference>
<accession>A0ABM1EY53</accession>
<dbReference type="SUPFAM" id="SSF52540">
    <property type="entry name" value="P-loop containing nucleoside triphosphate hydrolases"/>
    <property type="match status" value="1"/>
</dbReference>
<dbReference type="InterPro" id="IPR036114">
    <property type="entry name" value="MYSc_Myo6"/>
</dbReference>
<dbReference type="InterPro" id="IPR036961">
    <property type="entry name" value="Kinesin_motor_dom_sf"/>
</dbReference>
<dbReference type="GeneID" id="106816995"/>
<dbReference type="PROSITE" id="PS51456">
    <property type="entry name" value="MYOSIN_MOTOR"/>
    <property type="match status" value="1"/>
</dbReference>
<evidence type="ECO:0000259" key="9">
    <source>
        <dbReference type="PROSITE" id="PS51456"/>
    </source>
</evidence>
<feature type="region of interest" description="Actin-binding" evidence="7">
    <location>
        <begin position="635"/>
        <end position="657"/>
    </location>
</feature>
<sequence length="926" mass="103184">MDDGKKVWAPHPTDGFIQGQIVDITSDSITVETFTGSAGNKTIEANYDRVYPSEDDDTKDVDDNCALMYLNEATLLNNVRLRYKRDQIYTYVANILIAVNPYREIKNIYCVDTIRHYKGKSIGVMPPHVFAIADKAYRDMRMLKESQSIIVSGEVGAGKTESTKYVLRYLTQNWGSHAGPIEERILQANPLLEAFGNAKTVRNNNSSRFGKFVEIHFSSQGVVDGGYISHYLLEKSRICVQNREERNYHVFYQMCAGAPAQMKQQLRLGSPDQFHYLRQGCLRDPVLDDAADFGVTEDAMRQLGFRDDERRNIYAIVAGVLHLGNVSFEDDEHNSRGGSVVSNVGSNALSLTSAIFGLENDELRDALTARVMQSKGGVKGTVIKVPLKVYEAMNARDALAKAIYAKLFDSIVRKINDCIPLKSSANYIGVLDIAGFEYFPINSFEQFCINYCNEKLQQFFNERILKDEQRLYEYEGLGLRQVNYSDNQDCIDLIEAKAVGIFDLLDEESKLPRPDPANFTASVHQKYPNHFRLSVPRKSRLKEHRELRTEDGFLVRHFAGAVCYQTAQFIEKNNDALHASLAMLLAEANNAFLRALFTEGSAKAASSAGGGGGDGGVRKGKLTFISIGNKFRTQLGSLMEKLRSTGTSFIRCIKPNQNMVGHKFEGAQILSQLQCSGMASVPASWVREGYRPAHQLLRSTACTNQYLQEARHLHPRMFCKVVKALFKALSKKTFSPPKRRRTSDSDSRRCSSDLESLRNRPGDRSIGAPAVLVKRGALARALGSCEESCSTGAWAVLQLQKHVKSYLAHAKKHQPSCKQRYVFSSRHDSIGSKHRYRAAGDTNMQRQQHDTCSCDHEIRGIMKVANDQGAAAWATVKANIDDGHDARGDRPRIHVAHRGSGPPDGSTEVPTRAAEDRRGAGEAASN</sequence>
<feature type="compositionally biased region" description="Basic and acidic residues" evidence="8">
    <location>
        <begin position="881"/>
        <end position="892"/>
    </location>
</feature>
<evidence type="ECO:0000256" key="2">
    <source>
        <dbReference type="ARBA" id="ARBA00022741"/>
    </source>
</evidence>
<proteinExistence type="inferred from homology"/>
<evidence type="ECO:0000256" key="5">
    <source>
        <dbReference type="ARBA" id="ARBA00023175"/>
    </source>
</evidence>
<evidence type="ECO:0000256" key="4">
    <source>
        <dbReference type="ARBA" id="ARBA00023123"/>
    </source>
</evidence>
<dbReference type="Gene3D" id="1.20.58.530">
    <property type="match status" value="1"/>
</dbReference>
<feature type="domain" description="Myosin motor" evidence="9">
    <location>
        <begin position="59"/>
        <end position="678"/>
    </location>
</feature>
<organism evidence="11 12">
    <name type="scientific">Priapulus caudatus</name>
    <name type="common">Priapulid worm</name>
    <dbReference type="NCBI Taxonomy" id="37621"/>
    <lineage>
        <taxon>Eukaryota</taxon>
        <taxon>Metazoa</taxon>
        <taxon>Ecdysozoa</taxon>
        <taxon>Scalidophora</taxon>
        <taxon>Priapulida</taxon>
        <taxon>Priapulimorpha</taxon>
        <taxon>Priapulimorphida</taxon>
        <taxon>Priapulidae</taxon>
        <taxon>Priapulus</taxon>
    </lineage>
</organism>
<dbReference type="Gene3D" id="2.30.30.360">
    <property type="entry name" value="Myosin S1 fragment, N-terminal"/>
    <property type="match status" value="1"/>
</dbReference>
<feature type="region of interest" description="Disordered" evidence="8">
    <location>
        <begin position="735"/>
        <end position="766"/>
    </location>
</feature>
<dbReference type="Gene3D" id="1.10.10.820">
    <property type="match status" value="1"/>
</dbReference>
<dbReference type="Gene3D" id="3.40.850.10">
    <property type="entry name" value="Kinesin motor domain"/>
    <property type="match status" value="1"/>
</dbReference>
<keyword evidence="3 7" id="KW-0067">ATP-binding</keyword>
<dbReference type="Pfam" id="PF00063">
    <property type="entry name" value="Myosin_head"/>
    <property type="match status" value="1"/>
</dbReference>